<dbReference type="PANTHER" id="PTHR43235:SF1">
    <property type="entry name" value="GLUTAMINE AMIDOTRANSFERASE PB2B2.05-RELATED"/>
    <property type="match status" value="1"/>
</dbReference>
<evidence type="ECO:0000313" key="2">
    <source>
        <dbReference type="Proteomes" id="UP000195514"/>
    </source>
</evidence>
<dbReference type="PROSITE" id="PS51273">
    <property type="entry name" value="GATASE_TYPE_1"/>
    <property type="match status" value="1"/>
</dbReference>
<dbReference type="GO" id="GO:0033969">
    <property type="term" value="F:gamma-glutamyl-gamma-aminobutyrate hydrolase activity"/>
    <property type="evidence" value="ECO:0007669"/>
    <property type="project" value="TreeGrafter"/>
</dbReference>
<dbReference type="OrthoDB" id="9813383at2"/>
<dbReference type="GO" id="GO:0005829">
    <property type="term" value="C:cytosol"/>
    <property type="evidence" value="ECO:0007669"/>
    <property type="project" value="TreeGrafter"/>
</dbReference>
<gene>
    <name evidence="1" type="ORF">CFX1CAM_0310</name>
</gene>
<dbReference type="InterPro" id="IPR011697">
    <property type="entry name" value="Peptidase_C26"/>
</dbReference>
<accession>A0A1Y6K1D5</accession>
<dbReference type="Gene3D" id="3.40.50.880">
    <property type="match status" value="1"/>
</dbReference>
<dbReference type="PANTHER" id="PTHR43235">
    <property type="entry name" value="GLUTAMINE AMIDOTRANSFERASE PB2B2.05-RELATED"/>
    <property type="match status" value="1"/>
</dbReference>
<dbReference type="RefSeq" id="WP_087861316.1">
    <property type="nucleotide sequence ID" value="NZ_LT859958.1"/>
</dbReference>
<dbReference type="FunFam" id="3.40.50.880:FF:000030">
    <property type="entry name" value="Gamma-glutamyl-gamma-aminobutyrate hydrolase PuuD"/>
    <property type="match status" value="1"/>
</dbReference>
<dbReference type="EMBL" id="LT859958">
    <property type="protein sequence ID" value="SMX53376.1"/>
    <property type="molecule type" value="Genomic_DNA"/>
</dbReference>
<protein>
    <submittedName>
        <fullName evidence="1">Peptidase C26 family protein</fullName>
    </submittedName>
</protein>
<dbReference type="SUPFAM" id="SSF52317">
    <property type="entry name" value="Class I glutamine amidotransferase-like"/>
    <property type="match status" value="1"/>
</dbReference>
<reference evidence="2" key="1">
    <citation type="submission" date="2017-05" db="EMBL/GenBank/DDBJ databases">
        <authorList>
            <person name="Kirkegaard R."/>
            <person name="Mcilroy J S."/>
        </authorList>
    </citation>
    <scope>NUCLEOTIDE SEQUENCE [LARGE SCALE GENOMIC DNA]</scope>
</reference>
<dbReference type="InterPro" id="IPR029062">
    <property type="entry name" value="Class_I_gatase-like"/>
</dbReference>
<sequence length="241" mass="26198">MALLRQPLIGITSGLVNNSSEVPVCQLADAYIRAVLRAGGTPLVIPLGLDERRLTALLDVLDGVIFSGGGDIDPQRYNGDPHPEVYGISPERDELEFFLVQRLLEMDKPLLTICRGTQVLNVALGGSLYTHIADQLPGALKHDWFPKFSRDRLSHSVTFVSDSRLNQIYGTDEIQVNSLHHQGISRLGEGLVAAGVAPDGLMEALEVPSASFAVGVQWHPECLTDDEGSQNLFQAFVQACQ</sequence>
<proteinExistence type="predicted"/>
<name>A0A1Y6K1D5_9CHLR</name>
<dbReference type="KEGG" id="abat:CFX1CAM_0310"/>
<dbReference type="Proteomes" id="UP000195514">
    <property type="component" value="Chromosome I"/>
</dbReference>
<dbReference type="GO" id="GO:0006598">
    <property type="term" value="P:polyamine catabolic process"/>
    <property type="evidence" value="ECO:0007669"/>
    <property type="project" value="TreeGrafter"/>
</dbReference>
<evidence type="ECO:0000313" key="1">
    <source>
        <dbReference type="EMBL" id="SMX53376.1"/>
    </source>
</evidence>
<keyword evidence="2" id="KW-1185">Reference proteome</keyword>
<dbReference type="InterPro" id="IPR044668">
    <property type="entry name" value="PuuD-like"/>
</dbReference>
<dbReference type="AlphaFoldDB" id="A0A1Y6K1D5"/>
<organism evidence="1 2">
    <name type="scientific">Candidatus Brevifilum fermentans</name>
    <dbReference type="NCBI Taxonomy" id="1986204"/>
    <lineage>
        <taxon>Bacteria</taxon>
        <taxon>Bacillati</taxon>
        <taxon>Chloroflexota</taxon>
        <taxon>Anaerolineae</taxon>
        <taxon>Anaerolineales</taxon>
        <taxon>Anaerolineaceae</taxon>
        <taxon>Candidatus Brevifilum</taxon>
    </lineage>
</organism>
<dbReference type="CDD" id="cd01745">
    <property type="entry name" value="GATase1_2"/>
    <property type="match status" value="1"/>
</dbReference>
<dbReference type="Pfam" id="PF07722">
    <property type="entry name" value="Peptidase_C26"/>
    <property type="match status" value="1"/>
</dbReference>